<feature type="transmembrane region" description="Helical" evidence="8">
    <location>
        <begin position="160"/>
        <end position="180"/>
    </location>
</feature>
<proteinExistence type="inferred from homology"/>
<dbReference type="Gene3D" id="1.10.3720.10">
    <property type="entry name" value="MetI-like"/>
    <property type="match status" value="1"/>
</dbReference>
<dbReference type="PANTHER" id="PTHR42929">
    <property type="entry name" value="INNER MEMBRANE ABC TRANSPORTER PERMEASE PROTEIN YDCU-RELATED-RELATED"/>
    <property type="match status" value="1"/>
</dbReference>
<dbReference type="InterPro" id="IPR000515">
    <property type="entry name" value="MetI-like"/>
</dbReference>
<accession>A0ABQ6DX49</accession>
<gene>
    <name evidence="10" type="primary">potH</name>
    <name evidence="10" type="ORF">GCM10007916_03780</name>
</gene>
<dbReference type="PANTHER" id="PTHR42929:SF1">
    <property type="entry name" value="INNER MEMBRANE ABC TRANSPORTER PERMEASE PROTEIN YDCU-RELATED"/>
    <property type="match status" value="1"/>
</dbReference>
<dbReference type="CDD" id="cd06261">
    <property type="entry name" value="TM_PBP2"/>
    <property type="match status" value="1"/>
</dbReference>
<feature type="transmembrane region" description="Helical" evidence="8">
    <location>
        <begin position="216"/>
        <end position="239"/>
    </location>
</feature>
<comment type="caution">
    <text evidence="10">The sequence shown here is derived from an EMBL/GenBank/DDBJ whole genome shotgun (WGS) entry which is preliminary data.</text>
</comment>
<keyword evidence="6 8" id="KW-1133">Transmembrane helix</keyword>
<feature type="domain" description="ABC transmembrane type-1" evidence="9">
    <location>
        <begin position="73"/>
        <end position="280"/>
    </location>
</feature>
<keyword evidence="5 8" id="KW-0812">Transmembrane</keyword>
<evidence type="ECO:0000256" key="7">
    <source>
        <dbReference type="ARBA" id="ARBA00023136"/>
    </source>
</evidence>
<dbReference type="InterPro" id="IPR035906">
    <property type="entry name" value="MetI-like_sf"/>
</dbReference>
<keyword evidence="4" id="KW-1003">Cell membrane</keyword>
<evidence type="ECO:0000256" key="8">
    <source>
        <dbReference type="RuleBase" id="RU363032"/>
    </source>
</evidence>
<protein>
    <submittedName>
        <fullName evidence="10">Spermidine/putrescine ABC transporter permease</fullName>
    </submittedName>
</protein>
<keyword evidence="11" id="KW-1185">Reference proteome</keyword>
<comment type="subcellular location">
    <subcellularLocation>
        <location evidence="1 8">Cell membrane</location>
        <topology evidence="1 8">Multi-pass membrane protein</topology>
    </subcellularLocation>
</comment>
<name>A0ABQ6DX49_9GAMM</name>
<evidence type="ECO:0000256" key="1">
    <source>
        <dbReference type="ARBA" id="ARBA00004651"/>
    </source>
</evidence>
<sequence length="293" mass="32994">MKTIGTANARTPIKLGLLLLLCPILLWLFLLVILPQLTMLNISLQERVAPRIYEYGFSNFIAFFTEPLYWNTFLRTAIMSIIATILTLIIAFPISYYIAKMLRGRAKGLLFVLCLIPFWVSELVRTYGWMILLRESGVISTFLQYIGLVDGPIEFLYTDATIMLGLVYSSMLFMVVPLTSTLDSLDDSYIEAGYDLGGNGFSVFWHIVVPHAKPAIVSGCIVVFMLTLGNYLTPILLGGKSSLWFTEQIFTQFITRFNWQQGSAFGVLLLSISSLIVWLGLKLSRQSFSKVMS</sequence>
<dbReference type="EMBL" id="BSPQ01000001">
    <property type="protein sequence ID" value="GLS89311.1"/>
    <property type="molecule type" value="Genomic_DNA"/>
</dbReference>
<evidence type="ECO:0000256" key="4">
    <source>
        <dbReference type="ARBA" id="ARBA00022475"/>
    </source>
</evidence>
<reference evidence="11" key="1">
    <citation type="journal article" date="2019" name="Int. J. Syst. Evol. Microbiol.">
        <title>The Global Catalogue of Microorganisms (GCM) 10K type strain sequencing project: providing services to taxonomists for standard genome sequencing and annotation.</title>
        <authorList>
            <consortium name="The Broad Institute Genomics Platform"/>
            <consortium name="The Broad Institute Genome Sequencing Center for Infectious Disease"/>
            <person name="Wu L."/>
            <person name="Ma J."/>
        </authorList>
    </citation>
    <scope>NUCLEOTIDE SEQUENCE [LARGE SCALE GENOMIC DNA]</scope>
    <source>
        <strain evidence="11">NBRC 103166</strain>
    </source>
</reference>
<feature type="transmembrane region" description="Helical" evidence="8">
    <location>
        <begin position="15"/>
        <end position="40"/>
    </location>
</feature>
<feature type="transmembrane region" description="Helical" evidence="8">
    <location>
        <begin position="76"/>
        <end position="99"/>
    </location>
</feature>
<evidence type="ECO:0000256" key="3">
    <source>
        <dbReference type="ARBA" id="ARBA00022448"/>
    </source>
</evidence>
<evidence type="ECO:0000256" key="2">
    <source>
        <dbReference type="ARBA" id="ARBA00007069"/>
    </source>
</evidence>
<dbReference type="Pfam" id="PF00528">
    <property type="entry name" value="BPD_transp_1"/>
    <property type="match status" value="1"/>
</dbReference>
<evidence type="ECO:0000256" key="6">
    <source>
        <dbReference type="ARBA" id="ARBA00022989"/>
    </source>
</evidence>
<keyword evidence="3 8" id="KW-0813">Transport</keyword>
<dbReference type="RefSeq" id="WP_284202430.1">
    <property type="nucleotide sequence ID" value="NZ_BSPQ01000001.1"/>
</dbReference>
<evidence type="ECO:0000256" key="5">
    <source>
        <dbReference type="ARBA" id="ARBA00022692"/>
    </source>
</evidence>
<dbReference type="Proteomes" id="UP001157353">
    <property type="component" value="Unassembled WGS sequence"/>
</dbReference>
<evidence type="ECO:0000259" key="9">
    <source>
        <dbReference type="PROSITE" id="PS50928"/>
    </source>
</evidence>
<keyword evidence="7 8" id="KW-0472">Membrane</keyword>
<evidence type="ECO:0000313" key="10">
    <source>
        <dbReference type="EMBL" id="GLS89311.1"/>
    </source>
</evidence>
<dbReference type="SUPFAM" id="SSF161098">
    <property type="entry name" value="MetI-like"/>
    <property type="match status" value="1"/>
</dbReference>
<feature type="transmembrane region" description="Helical" evidence="8">
    <location>
        <begin position="259"/>
        <end position="281"/>
    </location>
</feature>
<comment type="similarity">
    <text evidence="2">Belongs to the binding-protein-dependent transport system permease family. CysTW subfamily.</text>
</comment>
<organism evidence="10 11">
    <name type="scientific">Psychromonas marina</name>
    <dbReference type="NCBI Taxonomy" id="88364"/>
    <lineage>
        <taxon>Bacteria</taxon>
        <taxon>Pseudomonadati</taxon>
        <taxon>Pseudomonadota</taxon>
        <taxon>Gammaproteobacteria</taxon>
        <taxon>Alteromonadales</taxon>
        <taxon>Psychromonadaceae</taxon>
        <taxon>Psychromonas</taxon>
    </lineage>
</organism>
<dbReference type="PROSITE" id="PS50928">
    <property type="entry name" value="ABC_TM1"/>
    <property type="match status" value="1"/>
</dbReference>
<evidence type="ECO:0000313" key="11">
    <source>
        <dbReference type="Proteomes" id="UP001157353"/>
    </source>
</evidence>